<dbReference type="Proteomes" id="UP000708148">
    <property type="component" value="Unassembled WGS sequence"/>
</dbReference>
<feature type="region of interest" description="Disordered" evidence="1">
    <location>
        <begin position="604"/>
        <end position="642"/>
    </location>
</feature>
<feature type="compositionally biased region" description="Basic and acidic residues" evidence="1">
    <location>
        <begin position="418"/>
        <end position="427"/>
    </location>
</feature>
<feature type="compositionally biased region" description="Polar residues" evidence="1">
    <location>
        <begin position="624"/>
        <end position="633"/>
    </location>
</feature>
<feature type="region of interest" description="Disordered" evidence="1">
    <location>
        <begin position="1"/>
        <end position="51"/>
    </location>
</feature>
<feature type="region of interest" description="Disordered" evidence="1">
    <location>
        <begin position="395"/>
        <end position="427"/>
    </location>
</feature>
<dbReference type="EMBL" id="CAJHUC010002367">
    <property type="protein sequence ID" value="CAD7703706.1"/>
    <property type="molecule type" value="Genomic_DNA"/>
</dbReference>
<name>A0A8S1J8U2_9CHLO</name>
<feature type="compositionally biased region" description="Basic and acidic residues" evidence="1">
    <location>
        <begin position="457"/>
        <end position="467"/>
    </location>
</feature>
<feature type="compositionally biased region" description="Basic and acidic residues" evidence="1">
    <location>
        <begin position="192"/>
        <end position="206"/>
    </location>
</feature>
<comment type="caution">
    <text evidence="2">The sequence shown here is derived from an EMBL/GenBank/DDBJ whole genome shotgun (WGS) entry which is preliminary data.</text>
</comment>
<feature type="compositionally biased region" description="Low complexity" evidence="1">
    <location>
        <begin position="346"/>
        <end position="357"/>
    </location>
</feature>
<gene>
    <name evidence="2" type="ORF">OSTQU699_LOCUS9063</name>
</gene>
<dbReference type="AlphaFoldDB" id="A0A8S1J8U2"/>
<feature type="region of interest" description="Disordered" evidence="1">
    <location>
        <begin position="342"/>
        <end position="361"/>
    </location>
</feature>
<proteinExistence type="predicted"/>
<evidence type="ECO:0000256" key="1">
    <source>
        <dbReference type="SAM" id="MobiDB-lite"/>
    </source>
</evidence>
<evidence type="ECO:0000313" key="2">
    <source>
        <dbReference type="EMBL" id="CAD7703706.1"/>
    </source>
</evidence>
<feature type="compositionally biased region" description="Gly residues" evidence="1">
    <location>
        <begin position="152"/>
        <end position="169"/>
    </location>
</feature>
<sequence>MAEPRVAASQSETDSDPGYPLSTPSSGEFERSPDPLAVLSQPNAKAAGGGLWSSYRDAAERQCREEAGEDADEVNVAEDVFYASGAPQPVQGAVRGGAGASGHIAIPAPVAISGPTPSTSRLAGPGRGTRAPSPVDDRGRSPGQCGAERGVGSTGVGGGCRGAEAGPGGSPRVSGEPWGSVGREVGGTGARTPRESRSRAETRDVIMDSASMFERPSRGNWLEQDVVGGEAPGTGESAGERGARTSPGTAVEVELAVGGNRRSARRTWSPLRSRASSEREPTRVRSGPLPPAGPSDLCGSIALELEARSLSCGVLAAMDAEDADGSLPLTPREAAVRHAANMNRLSSSTPTPSVNSSAEHPRYLPSAGSALRMGVAGDPGWASSSTDRPIVARGVARQDGGHRPPARMAPRSSRGHAAGRDSRDHGVRCRARHHKAVSALCLDVLTETRSSWGSEGLDPRDPPRDMDPSCAARQAGYSYNFVPAPPPSDLSRPSSAPLSTMGEILIPAPSAEETGTGSYPGEDDDSSNGDGSWGISARTDVPPNGAASTMSISERYSGRLLCGRSPSWDRSSADRDVGDGRTSIDLYSDLRDSVSVRRRASFDVPGDRRDSVNRRSRHRETSCELETNPNLKMSGSGALARGSGPAVVSRVVTHMRRRSMEMLRRLCWRECDKPEAL</sequence>
<feature type="region of interest" description="Disordered" evidence="1">
    <location>
        <begin position="450"/>
        <end position="547"/>
    </location>
</feature>
<organism evidence="2 3">
    <name type="scientific">Ostreobium quekettii</name>
    <dbReference type="NCBI Taxonomy" id="121088"/>
    <lineage>
        <taxon>Eukaryota</taxon>
        <taxon>Viridiplantae</taxon>
        <taxon>Chlorophyta</taxon>
        <taxon>core chlorophytes</taxon>
        <taxon>Ulvophyceae</taxon>
        <taxon>TCBD clade</taxon>
        <taxon>Bryopsidales</taxon>
        <taxon>Ostreobineae</taxon>
        <taxon>Ostreobiaceae</taxon>
        <taxon>Ostreobium</taxon>
    </lineage>
</organism>
<accession>A0A8S1J8U2</accession>
<protein>
    <submittedName>
        <fullName evidence="2">Uncharacterized protein</fullName>
    </submittedName>
</protein>
<reference evidence="2" key="1">
    <citation type="submission" date="2020-12" db="EMBL/GenBank/DDBJ databases">
        <authorList>
            <person name="Iha C."/>
        </authorList>
    </citation>
    <scope>NUCLEOTIDE SEQUENCE</scope>
</reference>
<feature type="region of interest" description="Disordered" evidence="1">
    <location>
        <begin position="108"/>
        <end position="295"/>
    </location>
</feature>
<evidence type="ECO:0000313" key="3">
    <source>
        <dbReference type="Proteomes" id="UP000708148"/>
    </source>
</evidence>
<keyword evidence="3" id="KW-1185">Reference proteome</keyword>